<evidence type="ECO:0000313" key="9">
    <source>
        <dbReference type="EMBL" id="MDR7268476.1"/>
    </source>
</evidence>
<keyword evidence="6" id="KW-1133">Transmembrane helix</keyword>
<dbReference type="SUPFAM" id="SSF56112">
    <property type="entry name" value="Protein kinase-like (PK-like)"/>
    <property type="match status" value="1"/>
</dbReference>
<evidence type="ECO:0000259" key="8">
    <source>
        <dbReference type="PROSITE" id="PS51746"/>
    </source>
</evidence>
<dbReference type="SMART" id="SM00332">
    <property type="entry name" value="PP2Cc"/>
    <property type="match status" value="1"/>
</dbReference>
<name>A0ABU1YJU7_ROSSA</name>
<dbReference type="CDD" id="cd14014">
    <property type="entry name" value="STKc_PknB_like"/>
    <property type="match status" value="1"/>
</dbReference>
<dbReference type="SMART" id="SM00220">
    <property type="entry name" value="S_TKc"/>
    <property type="match status" value="1"/>
</dbReference>
<dbReference type="PROSITE" id="PS00109">
    <property type="entry name" value="PROTEIN_KINASE_TYR"/>
    <property type="match status" value="1"/>
</dbReference>
<comment type="caution">
    <text evidence="9">The sequence shown here is derived from an EMBL/GenBank/DDBJ whole genome shotgun (WGS) entry which is preliminary data.</text>
</comment>
<organism evidence="9 10">
    <name type="scientific">Roseateles saccharophilus</name>
    <name type="common">Pseudomonas saccharophila</name>
    <dbReference type="NCBI Taxonomy" id="304"/>
    <lineage>
        <taxon>Bacteria</taxon>
        <taxon>Pseudomonadati</taxon>
        <taxon>Pseudomonadota</taxon>
        <taxon>Betaproteobacteria</taxon>
        <taxon>Burkholderiales</taxon>
        <taxon>Sphaerotilaceae</taxon>
        <taxon>Roseateles</taxon>
    </lineage>
</organism>
<dbReference type="InterPro" id="IPR001932">
    <property type="entry name" value="PPM-type_phosphatase-like_dom"/>
</dbReference>
<dbReference type="InterPro" id="IPR011009">
    <property type="entry name" value="Kinase-like_dom_sf"/>
</dbReference>
<dbReference type="Pfam" id="PF13672">
    <property type="entry name" value="PP2C_2"/>
    <property type="match status" value="1"/>
</dbReference>
<evidence type="ECO:0000256" key="6">
    <source>
        <dbReference type="SAM" id="Phobius"/>
    </source>
</evidence>
<evidence type="ECO:0000313" key="10">
    <source>
        <dbReference type="Proteomes" id="UP001180453"/>
    </source>
</evidence>
<dbReference type="SMART" id="SM00331">
    <property type="entry name" value="PP2C_SIG"/>
    <property type="match status" value="1"/>
</dbReference>
<feature type="transmembrane region" description="Helical" evidence="6">
    <location>
        <begin position="551"/>
        <end position="570"/>
    </location>
</feature>
<reference evidence="9 10" key="1">
    <citation type="submission" date="2023-07" db="EMBL/GenBank/DDBJ databases">
        <title>Sorghum-associated microbial communities from plants grown in Nebraska, USA.</title>
        <authorList>
            <person name="Schachtman D."/>
        </authorList>
    </citation>
    <scope>NUCLEOTIDE SEQUENCE [LARGE SCALE GENOMIC DNA]</scope>
    <source>
        <strain evidence="9 10">BE314</strain>
    </source>
</reference>
<keyword evidence="1" id="KW-0723">Serine/threonine-protein kinase</keyword>
<keyword evidence="5" id="KW-0067">ATP-binding</keyword>
<feature type="domain" description="PPM-type phosphatase" evidence="8">
    <location>
        <begin position="8"/>
        <end position="239"/>
    </location>
</feature>
<dbReference type="PROSITE" id="PS50011">
    <property type="entry name" value="PROTEIN_KINASE_DOM"/>
    <property type="match status" value="1"/>
</dbReference>
<dbReference type="Proteomes" id="UP001180453">
    <property type="component" value="Unassembled WGS sequence"/>
</dbReference>
<gene>
    <name evidence="9" type="ORF">J2X20_001105</name>
</gene>
<keyword evidence="3" id="KW-0547">Nucleotide-binding</keyword>
<dbReference type="InterPro" id="IPR000719">
    <property type="entry name" value="Prot_kinase_dom"/>
</dbReference>
<keyword evidence="10" id="KW-1185">Reference proteome</keyword>
<evidence type="ECO:0000256" key="4">
    <source>
        <dbReference type="ARBA" id="ARBA00022777"/>
    </source>
</evidence>
<dbReference type="Gene3D" id="3.30.200.20">
    <property type="entry name" value="Phosphorylase Kinase, domain 1"/>
    <property type="match status" value="1"/>
</dbReference>
<dbReference type="PROSITE" id="PS51746">
    <property type="entry name" value="PPM_2"/>
    <property type="match status" value="1"/>
</dbReference>
<dbReference type="Gene3D" id="3.60.40.10">
    <property type="entry name" value="PPM-type phosphatase domain"/>
    <property type="match status" value="1"/>
</dbReference>
<protein>
    <submittedName>
        <fullName evidence="9">Serine/threonine protein phosphatase PrpC</fullName>
    </submittedName>
</protein>
<keyword evidence="6" id="KW-0472">Membrane</keyword>
<evidence type="ECO:0000256" key="5">
    <source>
        <dbReference type="ARBA" id="ARBA00022840"/>
    </source>
</evidence>
<keyword evidence="2" id="KW-0808">Transferase</keyword>
<sequence length="575" mass="63681">MGAALRLALGQHSEAGSKPLNQDFHGAALPTDAQRRSRGIALAIADGISSSPVSQVASAAAVRGFLEDYYGTSEAWTVRRAAQCVLAATNGWLHAQTQRGDGRFDKDRGHVCTFSALVFKGREVHLLHVGDTRAYRVHPTALEQLSHDHRVRLDGGQTYLGRALGLGPHLEIDHACWPTEVGETYLLATDGAYEHLDPLLVINTLARHGNDLQAAAQALVAAALARGSQDNATVMLARVESLPDQLSPPVRRERLRLPPRLAPRMEFEGYRVIRELYASARSQVVLAVDAQDREWALKLPSTDMGSDPKALDRFATEEWVARRVDSPHVIKAAPAEKRREHLFTAMEFITGQTLAQWMTDHPKPGLDEVRQLVDQIARGLQALHRKEMLHQDLRPENLMIDRQGTVILIDLASAHVAGLNEGLGDARATDIAGSLQYTAPEYFTGDGGTPVSELFSLAVLAYQMLTGELPYGLQVPQVRGPRDLHKLQYVPLRTRRPDLPEWLDRVLRKALHPQPARRQQALSEFAHDLYAPGPEFMSRDRTPLQQRHPLLFWRVLTLGFGLSTLVLLGLRVTGH</sequence>
<evidence type="ECO:0000256" key="3">
    <source>
        <dbReference type="ARBA" id="ARBA00022741"/>
    </source>
</evidence>
<dbReference type="SUPFAM" id="SSF81606">
    <property type="entry name" value="PP2C-like"/>
    <property type="match status" value="1"/>
</dbReference>
<dbReference type="InterPro" id="IPR036457">
    <property type="entry name" value="PPM-type-like_dom_sf"/>
</dbReference>
<evidence type="ECO:0000256" key="1">
    <source>
        <dbReference type="ARBA" id="ARBA00022527"/>
    </source>
</evidence>
<dbReference type="PANTHER" id="PTHR24351">
    <property type="entry name" value="RIBOSOMAL PROTEIN S6 KINASE"/>
    <property type="match status" value="1"/>
</dbReference>
<proteinExistence type="predicted"/>
<evidence type="ECO:0000256" key="2">
    <source>
        <dbReference type="ARBA" id="ARBA00022679"/>
    </source>
</evidence>
<keyword evidence="4" id="KW-0418">Kinase</keyword>
<keyword evidence="6" id="KW-0812">Transmembrane</keyword>
<feature type="domain" description="Protein kinase" evidence="7">
    <location>
        <begin position="270"/>
        <end position="530"/>
    </location>
</feature>
<dbReference type="RefSeq" id="WP_310262020.1">
    <property type="nucleotide sequence ID" value="NZ_JAVDXU010000001.1"/>
</dbReference>
<evidence type="ECO:0000259" key="7">
    <source>
        <dbReference type="PROSITE" id="PS50011"/>
    </source>
</evidence>
<dbReference type="EMBL" id="JAVDXU010000001">
    <property type="protein sequence ID" value="MDR7268476.1"/>
    <property type="molecule type" value="Genomic_DNA"/>
</dbReference>
<dbReference type="Gene3D" id="1.10.510.10">
    <property type="entry name" value="Transferase(Phosphotransferase) domain 1"/>
    <property type="match status" value="1"/>
</dbReference>
<accession>A0ABU1YJU7</accession>
<dbReference type="Pfam" id="PF00069">
    <property type="entry name" value="Pkinase"/>
    <property type="match status" value="1"/>
</dbReference>
<dbReference type="InterPro" id="IPR008266">
    <property type="entry name" value="Tyr_kinase_AS"/>
</dbReference>